<feature type="domain" description="Phospholipid/glycerol acyltransferase" evidence="4">
    <location>
        <begin position="34"/>
        <end position="136"/>
    </location>
</feature>
<comment type="caution">
    <text evidence="5">The sequence shown here is derived from an EMBL/GenBank/DDBJ whole genome shotgun (WGS) entry which is preliminary data.</text>
</comment>
<accession>A0ABW1X1N1</accession>
<sequence length="296" mass="31923">MPDSQPEAGRFDKVREAIVGQVEGIENLPAAGAAIVAFNHVSVVDGLLTNLVAGRRITFVGTEPARVRGLLSRVARREPADQLEPARRILAKGELLGLFPEARRSPDGRLYRGTTDVAELALEKGVPVIPAGVIVDSGRVLGSTIVFGEAQDLSRFASLPDRELALRAATDTVMAAIAACSGQVYVDRHVWAERQALHQERREQGQVAKEQAARARAQRELAQQQAAAQAQQDAEELARQQAAAAEAARAHAERAAAADRARREAVRQVRHPSPQGQPRDVTEPVRHKPDAPDAMS</sequence>
<evidence type="ECO:0000256" key="2">
    <source>
        <dbReference type="ARBA" id="ARBA00023315"/>
    </source>
</evidence>
<proteinExistence type="predicted"/>
<feature type="region of interest" description="Disordered" evidence="3">
    <location>
        <begin position="200"/>
        <end position="296"/>
    </location>
</feature>
<evidence type="ECO:0000256" key="1">
    <source>
        <dbReference type="ARBA" id="ARBA00022679"/>
    </source>
</evidence>
<feature type="compositionally biased region" description="Basic and acidic residues" evidence="3">
    <location>
        <begin position="248"/>
        <end position="267"/>
    </location>
</feature>
<evidence type="ECO:0000313" key="6">
    <source>
        <dbReference type="Proteomes" id="UP001596266"/>
    </source>
</evidence>
<dbReference type="EMBL" id="JBHSUA010000020">
    <property type="protein sequence ID" value="MFC6397418.1"/>
    <property type="molecule type" value="Genomic_DNA"/>
</dbReference>
<gene>
    <name evidence="5" type="ORF">ACFP57_10560</name>
</gene>
<dbReference type="RefSeq" id="WP_343885707.1">
    <property type="nucleotide sequence ID" value="NZ_BAAAKI010000010.1"/>
</dbReference>
<feature type="compositionally biased region" description="Basic and acidic residues" evidence="3">
    <location>
        <begin position="280"/>
        <end position="296"/>
    </location>
</feature>
<dbReference type="CDD" id="cd07989">
    <property type="entry name" value="LPLAT_AGPAT-like"/>
    <property type="match status" value="1"/>
</dbReference>
<feature type="compositionally biased region" description="Low complexity" evidence="3">
    <location>
        <begin position="220"/>
        <end position="232"/>
    </location>
</feature>
<organism evidence="5 6">
    <name type="scientific">Luteococcus sanguinis</name>
    <dbReference type="NCBI Taxonomy" id="174038"/>
    <lineage>
        <taxon>Bacteria</taxon>
        <taxon>Bacillati</taxon>
        <taxon>Actinomycetota</taxon>
        <taxon>Actinomycetes</taxon>
        <taxon>Propionibacteriales</taxon>
        <taxon>Propionibacteriaceae</taxon>
        <taxon>Luteococcus</taxon>
    </lineage>
</organism>
<keyword evidence="6" id="KW-1185">Reference proteome</keyword>
<reference evidence="6" key="1">
    <citation type="journal article" date="2019" name="Int. J. Syst. Evol. Microbiol.">
        <title>The Global Catalogue of Microorganisms (GCM) 10K type strain sequencing project: providing services to taxonomists for standard genome sequencing and annotation.</title>
        <authorList>
            <consortium name="The Broad Institute Genomics Platform"/>
            <consortium name="The Broad Institute Genome Sequencing Center for Infectious Disease"/>
            <person name="Wu L."/>
            <person name="Ma J."/>
        </authorList>
    </citation>
    <scope>NUCLEOTIDE SEQUENCE [LARGE SCALE GENOMIC DNA]</scope>
    <source>
        <strain evidence="6">CGMCC 1.15277</strain>
    </source>
</reference>
<name>A0ABW1X1N1_9ACTN</name>
<dbReference type="Proteomes" id="UP001596266">
    <property type="component" value="Unassembled WGS sequence"/>
</dbReference>
<dbReference type="PANTHER" id="PTHR10434:SF11">
    <property type="entry name" value="1-ACYL-SN-GLYCEROL-3-PHOSPHATE ACYLTRANSFERASE"/>
    <property type="match status" value="1"/>
</dbReference>
<evidence type="ECO:0000256" key="3">
    <source>
        <dbReference type="SAM" id="MobiDB-lite"/>
    </source>
</evidence>
<evidence type="ECO:0000313" key="5">
    <source>
        <dbReference type="EMBL" id="MFC6397418.1"/>
    </source>
</evidence>
<protein>
    <submittedName>
        <fullName evidence="5">Lysophospholipid acyltransferase family protein</fullName>
    </submittedName>
</protein>
<keyword evidence="2 5" id="KW-0012">Acyltransferase</keyword>
<dbReference type="SUPFAM" id="SSF69593">
    <property type="entry name" value="Glycerol-3-phosphate (1)-acyltransferase"/>
    <property type="match status" value="1"/>
</dbReference>
<dbReference type="Pfam" id="PF01553">
    <property type="entry name" value="Acyltransferase"/>
    <property type="match status" value="1"/>
</dbReference>
<dbReference type="PANTHER" id="PTHR10434">
    <property type="entry name" value="1-ACYL-SN-GLYCEROL-3-PHOSPHATE ACYLTRANSFERASE"/>
    <property type="match status" value="1"/>
</dbReference>
<keyword evidence="1" id="KW-0808">Transferase</keyword>
<dbReference type="GO" id="GO:0016746">
    <property type="term" value="F:acyltransferase activity"/>
    <property type="evidence" value="ECO:0007669"/>
    <property type="project" value="UniProtKB-KW"/>
</dbReference>
<evidence type="ECO:0000259" key="4">
    <source>
        <dbReference type="SMART" id="SM00563"/>
    </source>
</evidence>
<dbReference type="SMART" id="SM00563">
    <property type="entry name" value="PlsC"/>
    <property type="match status" value="1"/>
</dbReference>
<dbReference type="InterPro" id="IPR002123">
    <property type="entry name" value="Plipid/glycerol_acylTrfase"/>
</dbReference>